<reference evidence="2" key="4">
    <citation type="journal article" date="2022" name="J. Appl. Microbiol.">
        <title>PCR-based ORF typing of Klebsiella pneumoniae for rapid identification of global clones and transmission events.</title>
        <authorList>
            <person name="Nonogaki R."/>
            <person name="Iijima A."/>
            <person name="Kawamura K."/>
            <person name="Kayama S."/>
            <person name="Sugai M."/>
            <person name="Yagi T."/>
            <person name="Arakawa Y."/>
            <person name="Doi Y."/>
            <person name="Suzuki M."/>
        </authorList>
    </citation>
    <scope>NUCLEOTIDE SEQUENCE</scope>
    <source>
        <strain evidence="2">NUKP-37</strain>
    </source>
</reference>
<evidence type="ECO:0000313" key="6">
    <source>
        <dbReference type="Proteomes" id="UP000254545"/>
    </source>
</evidence>
<gene>
    <name evidence="4" type="primary">cysO</name>
    <name evidence="1" type="ORF">AN2335V1_0078</name>
    <name evidence="3" type="ORF">IAP99_09065</name>
    <name evidence="4" type="ORF">NCTC9177_05735</name>
    <name evidence="2" type="ORF">NUKP37_38750</name>
    <name evidence="5" type="ORF">SAMEA3729809_05610</name>
</gene>
<reference evidence="4 6" key="1">
    <citation type="submission" date="2018-06" db="EMBL/GenBank/DDBJ databases">
        <authorList>
            <consortium name="Pathogen Informatics"/>
            <person name="Doyle S."/>
        </authorList>
    </citation>
    <scope>NUCLEOTIDE SEQUENCE [LARGE SCALE GENOMIC DNA]</scope>
    <source>
        <strain evidence="4 6">NCTC9177</strain>
    </source>
</reference>
<name>A0A087FNJ2_KLEVA</name>
<dbReference type="OMA" id="RFVNFYV"/>
<evidence type="ECO:0000313" key="3">
    <source>
        <dbReference type="EMBL" id="QNP26484.1"/>
    </source>
</evidence>
<proteinExistence type="predicted"/>
<dbReference type="EMBL" id="UKAS01000051">
    <property type="protein sequence ID" value="SXF99762.1"/>
    <property type="molecule type" value="Genomic_DNA"/>
</dbReference>
<evidence type="ECO:0000313" key="9">
    <source>
        <dbReference type="Proteomes" id="UP000789617"/>
    </source>
</evidence>
<evidence type="ECO:0000313" key="5">
    <source>
        <dbReference type="EMBL" id="SXF99762.1"/>
    </source>
</evidence>
<dbReference type="KEGG" id="kpe:KPK_1754"/>
<dbReference type="Gene3D" id="3.10.20.30">
    <property type="match status" value="1"/>
</dbReference>
<dbReference type="InterPro" id="IPR003749">
    <property type="entry name" value="ThiS/MoaD-like"/>
</dbReference>
<dbReference type="InterPro" id="IPR016155">
    <property type="entry name" value="Mopterin_synth/thiamin_S_b"/>
</dbReference>
<dbReference type="EMBL" id="CAJOXS020000001">
    <property type="protein sequence ID" value="CAH5936723.1"/>
    <property type="molecule type" value="Genomic_DNA"/>
</dbReference>
<dbReference type="Proteomes" id="UP001060507">
    <property type="component" value="Unassembled WGS sequence"/>
</dbReference>
<dbReference type="EMBL" id="CP060807">
    <property type="protein sequence ID" value="QNP26484.1"/>
    <property type="molecule type" value="Genomic_DNA"/>
</dbReference>
<organism evidence="4 6">
    <name type="scientific">Klebsiella variicola</name>
    <dbReference type="NCBI Taxonomy" id="244366"/>
    <lineage>
        <taxon>Bacteria</taxon>
        <taxon>Pseudomonadati</taxon>
        <taxon>Pseudomonadota</taxon>
        <taxon>Gammaproteobacteria</taxon>
        <taxon>Enterobacterales</taxon>
        <taxon>Enterobacteriaceae</taxon>
        <taxon>Klebsiella/Raoultella group</taxon>
        <taxon>Klebsiella</taxon>
        <taxon>Klebsiella pneumoniae complex</taxon>
    </lineage>
</organism>
<dbReference type="Proteomes" id="UP000516181">
    <property type="component" value="Chromosome"/>
</dbReference>
<dbReference type="PANTHER" id="PTHR38031">
    <property type="entry name" value="SULFUR CARRIER PROTEIN SLR0821-RELATED"/>
    <property type="match status" value="1"/>
</dbReference>
<dbReference type="AlphaFoldDB" id="A0A087FNJ2"/>
<dbReference type="KEGG" id="kpk:A593_01905"/>
<evidence type="ECO:0000313" key="2">
    <source>
        <dbReference type="EMBL" id="GKJ99012.1"/>
    </source>
</evidence>
<keyword evidence="9" id="KW-1185">Reference proteome</keyword>
<dbReference type="RefSeq" id="WP_008804180.1">
    <property type="nucleotide sequence ID" value="NC_011283.1"/>
</dbReference>
<dbReference type="GeneID" id="93272358"/>
<evidence type="ECO:0000313" key="4">
    <source>
        <dbReference type="EMBL" id="STS91812.1"/>
    </source>
</evidence>
<reference evidence="3 8" key="3">
    <citation type="submission" date="2020-08" db="EMBL/GenBank/DDBJ databases">
        <title>Complete genome sequence of Klebsiella pneumoniae KP2757.</title>
        <authorList>
            <person name="Zhang X."/>
        </authorList>
    </citation>
    <scope>NUCLEOTIDE SEQUENCE [LARGE SCALE GENOMIC DNA]</scope>
    <source>
        <strain evidence="3 8">KP2757</strain>
    </source>
</reference>
<evidence type="ECO:0000313" key="7">
    <source>
        <dbReference type="Proteomes" id="UP000258928"/>
    </source>
</evidence>
<dbReference type="InterPro" id="IPR012675">
    <property type="entry name" value="Beta-grasp_dom_sf"/>
</dbReference>
<dbReference type="EMBL" id="UGKR01000003">
    <property type="protein sequence ID" value="STS91812.1"/>
    <property type="molecule type" value="Genomic_DNA"/>
</dbReference>
<dbReference type="Proteomes" id="UP000254545">
    <property type="component" value="Unassembled WGS sequence"/>
</dbReference>
<dbReference type="InterPro" id="IPR052045">
    <property type="entry name" value="Sulfur_Carrier/Prot_Modifier"/>
</dbReference>
<evidence type="ECO:0000313" key="1">
    <source>
        <dbReference type="EMBL" id="CAH5936723.1"/>
    </source>
</evidence>
<dbReference type="SUPFAM" id="SSF54285">
    <property type="entry name" value="MoaD/ThiS"/>
    <property type="match status" value="1"/>
</dbReference>
<dbReference type="Pfam" id="PF02597">
    <property type="entry name" value="ThiS"/>
    <property type="match status" value="1"/>
</dbReference>
<dbReference type="EMBL" id="BQTA01000013">
    <property type="protein sequence ID" value="GKJ99012.1"/>
    <property type="molecule type" value="Genomic_DNA"/>
</dbReference>
<reference evidence="1" key="5">
    <citation type="submission" date="2022-05" db="EMBL/GenBank/DDBJ databases">
        <authorList>
            <person name="Alioto T."/>
            <person name="Alioto T."/>
            <person name="Gomez Garrido J."/>
        </authorList>
    </citation>
    <scope>NUCLEOTIDE SEQUENCE</scope>
    <source>
        <strain evidence="1">0</strain>
    </source>
</reference>
<accession>A0A087FNJ2</accession>
<dbReference type="Proteomes" id="UP000258928">
    <property type="component" value="Unassembled WGS sequence"/>
</dbReference>
<dbReference type="KEGG" id="kvd:KR75_25905"/>
<protein>
    <submittedName>
        <fullName evidence="3">MoaD/ThiS family protein</fullName>
    </submittedName>
    <submittedName>
        <fullName evidence="2">Molybdopterin synthase sulfur carrier subunit</fullName>
    </submittedName>
    <submittedName>
        <fullName evidence="1">Sulfur carrier protein CysO</fullName>
    </submittedName>
    <submittedName>
        <fullName evidence="4">Sulfur carrier protein ThiS</fullName>
    </submittedName>
</protein>
<dbReference type="PANTHER" id="PTHR38031:SF1">
    <property type="entry name" value="SULFUR CARRIER PROTEIN CYSO"/>
    <property type="match status" value="1"/>
</dbReference>
<dbReference type="Proteomes" id="UP000789617">
    <property type="component" value="Unassembled WGS sequence"/>
</dbReference>
<reference evidence="5 7" key="2">
    <citation type="submission" date="2018-08" db="EMBL/GenBank/DDBJ databases">
        <authorList>
            <consortium name="Pathogen Informatics"/>
        </authorList>
    </citation>
    <scope>NUCLEOTIDE SEQUENCE [LARGE SCALE GENOMIC DNA]</scope>
    <source>
        <strain evidence="5 7">EuSCAPE_TR218</strain>
    </source>
</reference>
<dbReference type="KEGG" id="kvq:SP68_06060"/>
<evidence type="ECO:0000313" key="8">
    <source>
        <dbReference type="Proteomes" id="UP000516181"/>
    </source>
</evidence>
<sequence length="96" mass="9896">MASTLLIPTALRAFTDGQGKVTLEGHTVGQLVAALAARYPDIQPHLYDDAGALRSFINLYVGEHNIKTTGGLETPVSDGAEVLLVPAIAGGVGKAI</sequence>